<proteinExistence type="predicted"/>
<sequence length="67" mass="7372">MQYSTNSSTLATSGHNECDSDTSEYMSTSSLDSTGEERRLTANAGKIMSVWNCWSQLIDSTIQLTTQ</sequence>
<dbReference type="EMBL" id="JAIWYP010000014">
    <property type="protein sequence ID" value="KAH3706632.1"/>
    <property type="molecule type" value="Genomic_DNA"/>
</dbReference>
<feature type="compositionally biased region" description="Polar residues" evidence="1">
    <location>
        <begin position="23"/>
        <end position="33"/>
    </location>
</feature>
<gene>
    <name evidence="2" type="ORF">DPMN_066020</name>
</gene>
<evidence type="ECO:0000256" key="1">
    <source>
        <dbReference type="SAM" id="MobiDB-lite"/>
    </source>
</evidence>
<dbReference type="AlphaFoldDB" id="A0A9D3YXK3"/>
<reference evidence="2" key="1">
    <citation type="journal article" date="2019" name="bioRxiv">
        <title>The Genome of the Zebra Mussel, Dreissena polymorpha: A Resource for Invasive Species Research.</title>
        <authorList>
            <person name="McCartney M.A."/>
            <person name="Auch B."/>
            <person name="Kono T."/>
            <person name="Mallez S."/>
            <person name="Zhang Y."/>
            <person name="Obille A."/>
            <person name="Becker A."/>
            <person name="Abrahante J.E."/>
            <person name="Garbe J."/>
            <person name="Badalamenti J.P."/>
            <person name="Herman A."/>
            <person name="Mangelson H."/>
            <person name="Liachko I."/>
            <person name="Sullivan S."/>
            <person name="Sone E.D."/>
            <person name="Koren S."/>
            <person name="Silverstein K.A.T."/>
            <person name="Beckman K.B."/>
            <person name="Gohl D.M."/>
        </authorList>
    </citation>
    <scope>NUCLEOTIDE SEQUENCE</scope>
    <source>
        <strain evidence="2">Duluth1</strain>
        <tissue evidence="2">Whole animal</tissue>
    </source>
</reference>
<organism evidence="2 3">
    <name type="scientific">Dreissena polymorpha</name>
    <name type="common">Zebra mussel</name>
    <name type="synonym">Mytilus polymorpha</name>
    <dbReference type="NCBI Taxonomy" id="45954"/>
    <lineage>
        <taxon>Eukaryota</taxon>
        <taxon>Metazoa</taxon>
        <taxon>Spiralia</taxon>
        <taxon>Lophotrochozoa</taxon>
        <taxon>Mollusca</taxon>
        <taxon>Bivalvia</taxon>
        <taxon>Autobranchia</taxon>
        <taxon>Heteroconchia</taxon>
        <taxon>Euheterodonta</taxon>
        <taxon>Imparidentia</taxon>
        <taxon>Neoheterodontei</taxon>
        <taxon>Myida</taxon>
        <taxon>Dreissenoidea</taxon>
        <taxon>Dreissenidae</taxon>
        <taxon>Dreissena</taxon>
    </lineage>
</organism>
<evidence type="ECO:0000313" key="3">
    <source>
        <dbReference type="Proteomes" id="UP000828390"/>
    </source>
</evidence>
<protein>
    <submittedName>
        <fullName evidence="2">Uncharacterized protein</fullName>
    </submittedName>
</protein>
<comment type="caution">
    <text evidence="2">The sequence shown here is derived from an EMBL/GenBank/DDBJ whole genome shotgun (WGS) entry which is preliminary data.</text>
</comment>
<accession>A0A9D3YXK3</accession>
<feature type="region of interest" description="Disordered" evidence="1">
    <location>
        <begin position="1"/>
        <end position="37"/>
    </location>
</feature>
<keyword evidence="3" id="KW-1185">Reference proteome</keyword>
<feature type="compositionally biased region" description="Polar residues" evidence="1">
    <location>
        <begin position="1"/>
        <end position="15"/>
    </location>
</feature>
<dbReference type="Proteomes" id="UP000828390">
    <property type="component" value="Unassembled WGS sequence"/>
</dbReference>
<name>A0A9D3YXK3_DREPO</name>
<reference evidence="2" key="2">
    <citation type="submission" date="2020-11" db="EMBL/GenBank/DDBJ databases">
        <authorList>
            <person name="McCartney M.A."/>
            <person name="Auch B."/>
            <person name="Kono T."/>
            <person name="Mallez S."/>
            <person name="Becker A."/>
            <person name="Gohl D.M."/>
            <person name="Silverstein K.A.T."/>
            <person name="Koren S."/>
            <person name="Bechman K.B."/>
            <person name="Herman A."/>
            <person name="Abrahante J.E."/>
            <person name="Garbe J."/>
        </authorList>
    </citation>
    <scope>NUCLEOTIDE SEQUENCE</scope>
    <source>
        <strain evidence="2">Duluth1</strain>
        <tissue evidence="2">Whole animal</tissue>
    </source>
</reference>
<evidence type="ECO:0000313" key="2">
    <source>
        <dbReference type="EMBL" id="KAH3706632.1"/>
    </source>
</evidence>